<keyword evidence="3" id="KW-0547">Nucleotide-binding</keyword>
<dbReference type="RefSeq" id="WP_317549796.1">
    <property type="nucleotide sequence ID" value="NZ_JAWLKE010000013.1"/>
</dbReference>
<proteinExistence type="inferred from homology"/>
<dbReference type="SUPFAM" id="SSF52540">
    <property type="entry name" value="P-loop containing nucleoside triphosphate hydrolases"/>
    <property type="match status" value="1"/>
</dbReference>
<name>A0ABU4B5K0_9NOCA</name>
<accession>A0ABU4B5K0</accession>
<evidence type="ECO:0000256" key="4">
    <source>
        <dbReference type="ARBA" id="ARBA00022840"/>
    </source>
</evidence>
<dbReference type="Gene3D" id="3.40.50.300">
    <property type="entry name" value="P-loop containing nucleotide triphosphate hydrolases"/>
    <property type="match status" value="1"/>
</dbReference>
<gene>
    <name evidence="6" type="ORF">R3P95_24830</name>
</gene>
<evidence type="ECO:0000259" key="5">
    <source>
        <dbReference type="PROSITE" id="PS50893"/>
    </source>
</evidence>
<keyword evidence="4 6" id="KW-0067">ATP-binding</keyword>
<feature type="domain" description="ABC transporter" evidence="5">
    <location>
        <begin position="3"/>
        <end position="228"/>
    </location>
</feature>
<dbReference type="InterPro" id="IPR003593">
    <property type="entry name" value="AAA+_ATPase"/>
</dbReference>
<evidence type="ECO:0000313" key="6">
    <source>
        <dbReference type="EMBL" id="MDV6233787.1"/>
    </source>
</evidence>
<dbReference type="SMART" id="SM00382">
    <property type="entry name" value="AAA"/>
    <property type="match status" value="1"/>
</dbReference>
<dbReference type="InterPro" id="IPR027417">
    <property type="entry name" value="P-loop_NTPase"/>
</dbReference>
<dbReference type="GO" id="GO:0005524">
    <property type="term" value="F:ATP binding"/>
    <property type="evidence" value="ECO:0007669"/>
    <property type="project" value="UniProtKB-KW"/>
</dbReference>
<dbReference type="Proteomes" id="UP001185899">
    <property type="component" value="Unassembled WGS sequence"/>
</dbReference>
<organism evidence="6 7">
    <name type="scientific">Rhodococcus cercidiphylli</name>
    <dbReference type="NCBI Taxonomy" id="489916"/>
    <lineage>
        <taxon>Bacteria</taxon>
        <taxon>Bacillati</taxon>
        <taxon>Actinomycetota</taxon>
        <taxon>Actinomycetes</taxon>
        <taxon>Mycobacteriales</taxon>
        <taxon>Nocardiaceae</taxon>
        <taxon>Rhodococcus</taxon>
    </lineage>
</organism>
<dbReference type="PANTHER" id="PTHR43335:SF4">
    <property type="entry name" value="ABC TRANSPORTER, ATP-BINDING PROTEIN"/>
    <property type="match status" value="1"/>
</dbReference>
<keyword evidence="7" id="KW-1185">Reference proteome</keyword>
<sequence>MIVSTETLRREFGSLTAVDDLNLQLPAGGVVGLVGPNGSGKSTLIRMLLGLIAPTGGSASVLGESIERPSRYAGKVGALIEAPAFVPALSARANLGSIAALRGIPRSRVNDVLDIVGLAGRGSEPVKRFSLGMKQRLGIAAALLPDPTLLILDEPTNGLDPAGIVEIRALLQRLGTQGRTVVVSSHLMTEIESICSYVVVIRFGVLMFSGPISELMERADTTVDIAAEHDIDTSRLRDALTRNGWTVSPKSAETLSVSAGAADAARINRVAAEAGVTLRTLSVHRDSLEAVFLAMTGSDDGELARDRDAALSGRDTAGARR</sequence>
<dbReference type="PANTHER" id="PTHR43335">
    <property type="entry name" value="ABC TRANSPORTER, ATP-BINDING PROTEIN"/>
    <property type="match status" value="1"/>
</dbReference>
<dbReference type="EMBL" id="JAWLKE010000013">
    <property type="protein sequence ID" value="MDV6233787.1"/>
    <property type="molecule type" value="Genomic_DNA"/>
</dbReference>
<protein>
    <submittedName>
        <fullName evidence="6">ATP-binding cassette domain-containing protein</fullName>
    </submittedName>
</protein>
<evidence type="ECO:0000256" key="2">
    <source>
        <dbReference type="ARBA" id="ARBA00022448"/>
    </source>
</evidence>
<dbReference type="InterPro" id="IPR017871">
    <property type="entry name" value="ABC_transporter-like_CS"/>
</dbReference>
<evidence type="ECO:0000313" key="7">
    <source>
        <dbReference type="Proteomes" id="UP001185899"/>
    </source>
</evidence>
<reference evidence="6 7" key="1">
    <citation type="submission" date="2023-10" db="EMBL/GenBank/DDBJ databases">
        <title>Development of a sustainable strategy for remediation of hydrocarbon-contaminated territories based on the waste exchange concept.</title>
        <authorList>
            <person name="Krivoruchko A."/>
        </authorList>
    </citation>
    <scope>NUCLEOTIDE SEQUENCE [LARGE SCALE GENOMIC DNA]</scope>
    <source>
        <strain evidence="6 7">IEGM 1322</strain>
    </source>
</reference>
<comment type="caution">
    <text evidence="6">The sequence shown here is derived from an EMBL/GenBank/DDBJ whole genome shotgun (WGS) entry which is preliminary data.</text>
</comment>
<evidence type="ECO:0000256" key="1">
    <source>
        <dbReference type="ARBA" id="ARBA00005417"/>
    </source>
</evidence>
<dbReference type="Pfam" id="PF00005">
    <property type="entry name" value="ABC_tran"/>
    <property type="match status" value="1"/>
</dbReference>
<comment type="similarity">
    <text evidence="1">Belongs to the ABC transporter superfamily.</text>
</comment>
<dbReference type="PROSITE" id="PS50893">
    <property type="entry name" value="ABC_TRANSPORTER_2"/>
    <property type="match status" value="1"/>
</dbReference>
<keyword evidence="2" id="KW-0813">Transport</keyword>
<dbReference type="PROSITE" id="PS00211">
    <property type="entry name" value="ABC_TRANSPORTER_1"/>
    <property type="match status" value="1"/>
</dbReference>
<evidence type="ECO:0000256" key="3">
    <source>
        <dbReference type="ARBA" id="ARBA00022741"/>
    </source>
</evidence>
<dbReference type="InterPro" id="IPR003439">
    <property type="entry name" value="ABC_transporter-like_ATP-bd"/>
</dbReference>